<comment type="caution">
    <text evidence="7">The sequence shown here is derived from an EMBL/GenBank/DDBJ whole genome shotgun (WGS) entry which is preliminary data.</text>
</comment>
<keyword evidence="5" id="KW-0812">Transmembrane</keyword>
<dbReference type="AlphaFoldDB" id="A0A921I7K4"/>
<evidence type="ECO:0000256" key="5">
    <source>
        <dbReference type="SAM" id="Phobius"/>
    </source>
</evidence>
<dbReference type="GO" id="GO:0003700">
    <property type="term" value="F:DNA-binding transcription factor activity"/>
    <property type="evidence" value="ECO:0007669"/>
    <property type="project" value="InterPro"/>
</dbReference>
<dbReference type="InterPro" id="IPR009057">
    <property type="entry name" value="Homeodomain-like_sf"/>
</dbReference>
<dbReference type="PANTHER" id="PTHR43547">
    <property type="entry name" value="TWO-COMPONENT HISTIDINE KINASE"/>
    <property type="match status" value="1"/>
</dbReference>
<proteinExistence type="predicted"/>
<dbReference type="Pfam" id="PF07494">
    <property type="entry name" value="Reg_prop"/>
    <property type="match status" value="2"/>
</dbReference>
<reference evidence="7" key="2">
    <citation type="submission" date="2021-09" db="EMBL/GenBank/DDBJ databases">
        <authorList>
            <person name="Gilroy R."/>
        </authorList>
    </citation>
    <scope>NUCLEOTIDE SEQUENCE</scope>
    <source>
        <strain evidence="7">CHK154-13316</strain>
    </source>
</reference>
<dbReference type="PANTHER" id="PTHR43547:SF2">
    <property type="entry name" value="HYBRID SIGNAL TRANSDUCTION HISTIDINE KINASE C"/>
    <property type="match status" value="1"/>
</dbReference>
<evidence type="ECO:0000313" key="8">
    <source>
        <dbReference type="Proteomes" id="UP000747074"/>
    </source>
</evidence>
<dbReference type="InterPro" id="IPR015943">
    <property type="entry name" value="WD40/YVTN_repeat-like_dom_sf"/>
</dbReference>
<evidence type="ECO:0000256" key="4">
    <source>
        <dbReference type="SAM" id="MobiDB-lite"/>
    </source>
</evidence>
<evidence type="ECO:0000259" key="6">
    <source>
        <dbReference type="PROSITE" id="PS01124"/>
    </source>
</evidence>
<dbReference type="SUPFAM" id="SSF63829">
    <property type="entry name" value="Calcium-dependent phosphotriesterase"/>
    <property type="match status" value="2"/>
</dbReference>
<accession>A0A921I7K4</accession>
<dbReference type="InterPro" id="IPR011047">
    <property type="entry name" value="Quinoprotein_ADH-like_sf"/>
</dbReference>
<dbReference type="InterPro" id="IPR013783">
    <property type="entry name" value="Ig-like_fold"/>
</dbReference>
<evidence type="ECO:0000256" key="1">
    <source>
        <dbReference type="ARBA" id="ARBA00022553"/>
    </source>
</evidence>
<evidence type="ECO:0000256" key="3">
    <source>
        <dbReference type="ARBA" id="ARBA00023163"/>
    </source>
</evidence>
<keyword evidence="3" id="KW-0804">Transcription</keyword>
<keyword evidence="5" id="KW-0472">Membrane</keyword>
<dbReference type="EMBL" id="DYVL01000155">
    <property type="protein sequence ID" value="HJG12822.1"/>
    <property type="molecule type" value="Genomic_DNA"/>
</dbReference>
<keyword evidence="2" id="KW-0805">Transcription regulation</keyword>
<dbReference type="GO" id="GO:0043565">
    <property type="term" value="F:sequence-specific DNA binding"/>
    <property type="evidence" value="ECO:0007669"/>
    <property type="project" value="InterPro"/>
</dbReference>
<dbReference type="InterPro" id="IPR036890">
    <property type="entry name" value="HATPase_C_sf"/>
</dbReference>
<gene>
    <name evidence="7" type="ORF">K8V07_12965</name>
</gene>
<organism evidence="7 8">
    <name type="scientific">Bacteroides xylanisolvens</name>
    <dbReference type="NCBI Taxonomy" id="371601"/>
    <lineage>
        <taxon>Bacteria</taxon>
        <taxon>Pseudomonadati</taxon>
        <taxon>Bacteroidota</taxon>
        <taxon>Bacteroidia</taxon>
        <taxon>Bacteroidales</taxon>
        <taxon>Bacteroidaceae</taxon>
        <taxon>Bacteroides</taxon>
    </lineage>
</organism>
<protein>
    <submittedName>
        <fullName evidence="7">Helix-turn-helix domain-containing protein</fullName>
    </submittedName>
</protein>
<dbReference type="SMART" id="SM00342">
    <property type="entry name" value="HTH_ARAC"/>
    <property type="match status" value="1"/>
</dbReference>
<dbReference type="Gene3D" id="2.60.40.10">
    <property type="entry name" value="Immunoglobulins"/>
    <property type="match status" value="1"/>
</dbReference>
<dbReference type="SUPFAM" id="SSF50998">
    <property type="entry name" value="Quinoprotein alcohol dehydrogenase-like"/>
    <property type="match status" value="1"/>
</dbReference>
<feature type="transmembrane region" description="Helical" evidence="5">
    <location>
        <begin position="729"/>
        <end position="750"/>
    </location>
</feature>
<dbReference type="InterPro" id="IPR011110">
    <property type="entry name" value="Reg_prop"/>
</dbReference>
<evidence type="ECO:0000256" key="2">
    <source>
        <dbReference type="ARBA" id="ARBA00023015"/>
    </source>
</evidence>
<reference evidence="7" key="1">
    <citation type="journal article" date="2021" name="PeerJ">
        <title>Extensive microbial diversity within the chicken gut microbiome revealed by metagenomics and culture.</title>
        <authorList>
            <person name="Gilroy R."/>
            <person name="Ravi A."/>
            <person name="Getino M."/>
            <person name="Pursley I."/>
            <person name="Horton D.L."/>
            <person name="Alikhan N.F."/>
            <person name="Baker D."/>
            <person name="Gharbi K."/>
            <person name="Hall N."/>
            <person name="Watson M."/>
            <person name="Adriaenssens E.M."/>
            <person name="Foster-Nyarko E."/>
            <person name="Jarju S."/>
            <person name="Secka A."/>
            <person name="Antonio M."/>
            <person name="Oren A."/>
            <person name="Chaudhuri R.R."/>
            <person name="La Ragione R."/>
            <person name="Hildebrand F."/>
            <person name="Pallen M.J."/>
        </authorList>
    </citation>
    <scope>NUCLEOTIDE SEQUENCE</scope>
    <source>
        <strain evidence="7">CHK154-13316</strain>
    </source>
</reference>
<dbReference type="InterPro" id="IPR018060">
    <property type="entry name" value="HTH_AraC"/>
</dbReference>
<dbReference type="GO" id="GO:0000155">
    <property type="term" value="F:phosphorelay sensor kinase activity"/>
    <property type="evidence" value="ECO:0007669"/>
    <property type="project" value="TreeGrafter"/>
</dbReference>
<evidence type="ECO:0000313" key="7">
    <source>
        <dbReference type="EMBL" id="HJG12822.1"/>
    </source>
</evidence>
<dbReference type="Gene3D" id="1.10.10.60">
    <property type="entry name" value="Homeodomain-like"/>
    <property type="match status" value="2"/>
</dbReference>
<feature type="region of interest" description="Disordered" evidence="4">
    <location>
        <begin position="1003"/>
        <end position="1031"/>
    </location>
</feature>
<dbReference type="Proteomes" id="UP000747074">
    <property type="component" value="Unassembled WGS sequence"/>
</dbReference>
<sequence length="1151" mass="132237">MSRILVIAFAIFTCILPVSAELPMSFHNVLMPGTGTAYCMEKDEKGLLWIGTGDGLYCYDGYRCHHREGNLSMNPYGIQAMTIIDDDIYLGCDNGFYIYNIKTNKFKCLISNIREVNATLSYGNIVYIGCKEGLWAWDMNKKEARCVAEGLKSVYAIAEYGENLLIGALDGLFLVKNGKVFKRNYSNYVGVILRDFNEGFFWIGTEGNLFYYDANMDKLQPAIDMSGNYVKALSFDSRNNLYIGTDNGLYVIANNKIKLFQHDSSNSSTIQNNIICDIYIDRQQNIWLGNNVGFSMIPYKSSCDIVSLGDLTGNVGGNLIYAISQDKDNNLWLGGTDGLIRYSESQTGNEADWYKQSGNGLRILHNRVRDIYNDRDDDVWILTDHGINLYDKGTKKLINFIVENDNANYSCRWAYDIYMDKERNLWIAAFNEGVFVVNKDTLIASGGKCKADVFYGKSNGKLAGEHVYHIVPDKQGRIWISSNRGIDRINPHDKNVAHISDESATSMLSDNQGRVWTSFENGIRCYDNEGNIINDYYFQKNDQNIRFIKLLELDNLIWAFTQNDCRIIYPNGQVSIFSLPDINVQSAYYSESEQKILLGGMDNLVYIDCKIARHLDNSQRFILTGLRINGYSYKSDKTTSYIDELTLKYNENNIEFLLTDIPDSKKISPLYSYNIEGNGGQWLPLSVDKKITVNGLPHGNYELVVCSVDGMGNRLGEVYRLAIRITPPWYLSIWAKLIYLLMIGLLIWGVRHFYYVRKKLQEEKEKRRKILEQQEMRSLFFRNLSVEIKKLLTLIIVPAEKLLGSSPTKELKTLTEDIRFSATQINALIRQAFDLNNPKNSIMNLHIASIDVIRFCRGFIHIFEEKHPEFNTLNYIFQSETAELHKKILIVRFDSVFNILVSYLSRHTIPGGSVQMLLRQTADRLIIELKAAPLITDSQNTDRLFDRYNQPTNTSDEIANSELYLAREYIISMKGNIEATYSHDEKGLSFKIILPLDSEEQRNEYSDGHSVTKTEYSRIEAKKKSKTPNDKDNEESLLIITNTIEKHITDFDFNVSMLQFELNMGEKTLYRRVKQLTGLTPVEYIRHIRMNRAALLLKEGNFTVSEVMYMVGFSNSGYFSKCFQSVYETTPTKYKQKWKQPQPERDKEERD</sequence>
<dbReference type="Pfam" id="PF12833">
    <property type="entry name" value="HTH_18"/>
    <property type="match status" value="1"/>
</dbReference>
<dbReference type="Gene3D" id="3.30.565.10">
    <property type="entry name" value="Histidine kinase-like ATPase, C-terminal domain"/>
    <property type="match status" value="1"/>
</dbReference>
<dbReference type="Gene3D" id="2.130.10.10">
    <property type="entry name" value="YVTN repeat-like/Quinoprotein amine dehydrogenase"/>
    <property type="match status" value="2"/>
</dbReference>
<dbReference type="PROSITE" id="PS01124">
    <property type="entry name" value="HTH_ARAC_FAMILY_2"/>
    <property type="match status" value="1"/>
</dbReference>
<dbReference type="SUPFAM" id="SSF46689">
    <property type="entry name" value="Homeodomain-like"/>
    <property type="match status" value="1"/>
</dbReference>
<keyword evidence="5" id="KW-1133">Transmembrane helix</keyword>
<feature type="domain" description="HTH araC/xylS-type" evidence="6">
    <location>
        <begin position="1038"/>
        <end position="1137"/>
    </location>
</feature>
<name>A0A921I7K4_9BACE</name>
<dbReference type="Gene3D" id="1.10.287.130">
    <property type="match status" value="1"/>
</dbReference>
<keyword evidence="1" id="KW-0597">Phosphoprotein</keyword>